<keyword evidence="1" id="KW-0812">Transmembrane</keyword>
<feature type="transmembrane region" description="Helical" evidence="1">
    <location>
        <begin position="37"/>
        <end position="54"/>
    </location>
</feature>
<keyword evidence="1" id="KW-0472">Membrane</keyword>
<organism evidence="2 3">
    <name type="scientific">Sphingobacterium kitahiroshimense</name>
    <dbReference type="NCBI Taxonomy" id="470446"/>
    <lineage>
        <taxon>Bacteria</taxon>
        <taxon>Pseudomonadati</taxon>
        <taxon>Bacteroidota</taxon>
        <taxon>Sphingobacteriia</taxon>
        <taxon>Sphingobacteriales</taxon>
        <taxon>Sphingobacteriaceae</taxon>
        <taxon>Sphingobacterium</taxon>
    </lineage>
</organism>
<evidence type="ECO:0000313" key="2">
    <source>
        <dbReference type="EMBL" id="MEN5376437.1"/>
    </source>
</evidence>
<dbReference type="Proteomes" id="UP001409291">
    <property type="component" value="Unassembled WGS sequence"/>
</dbReference>
<reference evidence="2 3" key="1">
    <citation type="submission" date="2024-04" db="EMBL/GenBank/DDBJ databases">
        <title>WGS of bacteria from Torrens River.</title>
        <authorList>
            <person name="Wyrsch E.R."/>
            <person name="Drigo B."/>
        </authorList>
    </citation>
    <scope>NUCLEOTIDE SEQUENCE [LARGE SCALE GENOMIC DNA]</scope>
    <source>
        <strain evidence="2 3">TWI391</strain>
    </source>
</reference>
<evidence type="ECO:0000256" key="1">
    <source>
        <dbReference type="SAM" id="Phobius"/>
    </source>
</evidence>
<evidence type="ECO:0000313" key="3">
    <source>
        <dbReference type="Proteomes" id="UP001409291"/>
    </source>
</evidence>
<keyword evidence="3" id="KW-1185">Reference proteome</keyword>
<protein>
    <recommendedName>
        <fullName evidence="4">ATP synthase F0 sector subunit C</fullName>
    </recommendedName>
</protein>
<name>A0ABV0BPK1_9SPHI</name>
<dbReference type="EMBL" id="JBDJNQ010000001">
    <property type="protein sequence ID" value="MEN5376437.1"/>
    <property type="molecule type" value="Genomic_DNA"/>
</dbReference>
<feature type="transmembrane region" description="Helical" evidence="1">
    <location>
        <begin position="7"/>
        <end position="25"/>
    </location>
</feature>
<dbReference type="RefSeq" id="WP_132841866.1">
    <property type="nucleotide sequence ID" value="NZ_JBDJLH010000001.1"/>
</dbReference>
<accession>A0ABV0BPK1</accession>
<proteinExistence type="predicted"/>
<gene>
    <name evidence="2" type="ORF">ABE541_04100</name>
</gene>
<comment type="caution">
    <text evidence="2">The sequence shown here is derived from an EMBL/GenBank/DDBJ whole genome shotgun (WGS) entry which is preliminary data.</text>
</comment>
<sequence length="63" mass="7341">MENRKPISFVFSIIAIILGVTLFKQFDFENFTFEKPALAAVYFTVFAFSIYILVKKPKKQSEK</sequence>
<evidence type="ECO:0008006" key="4">
    <source>
        <dbReference type="Google" id="ProtNLM"/>
    </source>
</evidence>
<keyword evidence="1" id="KW-1133">Transmembrane helix</keyword>